<organism evidence="2 3">
    <name type="scientific">Actinokineospora bangkokensis</name>
    <dbReference type="NCBI Taxonomy" id="1193682"/>
    <lineage>
        <taxon>Bacteria</taxon>
        <taxon>Bacillati</taxon>
        <taxon>Actinomycetota</taxon>
        <taxon>Actinomycetes</taxon>
        <taxon>Pseudonocardiales</taxon>
        <taxon>Pseudonocardiaceae</taxon>
        <taxon>Actinokineospora</taxon>
    </lineage>
</organism>
<protein>
    <recommendedName>
        <fullName evidence="1">NYN domain-containing protein</fullName>
    </recommendedName>
</protein>
<feature type="domain" description="NYN" evidence="1">
    <location>
        <begin position="2"/>
        <end position="68"/>
    </location>
</feature>
<name>A0A1Q9LBY9_9PSEU</name>
<evidence type="ECO:0000313" key="2">
    <source>
        <dbReference type="EMBL" id="OLR89533.1"/>
    </source>
</evidence>
<evidence type="ECO:0000313" key="3">
    <source>
        <dbReference type="Proteomes" id="UP000186040"/>
    </source>
</evidence>
<proteinExistence type="predicted"/>
<keyword evidence="3" id="KW-1185">Reference proteome</keyword>
<dbReference type="Gene3D" id="3.40.50.1010">
    <property type="entry name" value="5'-nuclease"/>
    <property type="match status" value="1"/>
</dbReference>
<dbReference type="AlphaFoldDB" id="A0A1Q9LBY9"/>
<dbReference type="Proteomes" id="UP000186040">
    <property type="component" value="Unassembled WGS sequence"/>
</dbReference>
<evidence type="ECO:0000259" key="1">
    <source>
        <dbReference type="Pfam" id="PF01936"/>
    </source>
</evidence>
<reference evidence="2 3" key="1">
    <citation type="submission" date="2016-10" db="EMBL/GenBank/DDBJ databases">
        <title>The Draft Genome Sequence of Actinokineospora bangkokensis 44EHWT reveals the biosynthetic pathway of antifungal compounds Thailandins with unusual extender unit butylmalonyl-CoA.</title>
        <authorList>
            <person name="Greule A."/>
            <person name="Intra B."/>
            <person name="Flemming S."/>
            <person name="Rommel M.G."/>
            <person name="Panbangred W."/>
            <person name="Bechthold A."/>
        </authorList>
    </citation>
    <scope>NUCLEOTIDE SEQUENCE [LARGE SCALE GENOMIC DNA]</scope>
    <source>
        <strain evidence="2 3">44EHW</strain>
    </source>
</reference>
<dbReference type="EMBL" id="MKQR01000032">
    <property type="protein sequence ID" value="OLR89533.1"/>
    <property type="molecule type" value="Genomic_DNA"/>
</dbReference>
<gene>
    <name evidence="2" type="ORF">BJP25_05500</name>
</gene>
<dbReference type="GO" id="GO:0004540">
    <property type="term" value="F:RNA nuclease activity"/>
    <property type="evidence" value="ECO:0007669"/>
    <property type="project" value="InterPro"/>
</dbReference>
<sequence length="321" mass="34515">MGKNSADIHMVLDILDTLTHPVYYDEFIVLSADADFTPVLQRLREHDRRSAILTANPAAAAMHAACDFAIPDVIFLDEALGLGEPEAEPEAATIKQPDHDSPDDALHTKIQSIVRDLVAESKSPIAMAKAAHEVRKVAGSAVDTTAWAGSGSFGKFVAGIVDEHLQVAIGRSPGWLFDPTRHTPPEVEASAVDVPEVARRINHVVRAPLLPTSAYTCLFDVLAGDARSMAGSGQVAVERAARDICAERGETVSRQAVHFVLVNYSYNGISWTTPEWDANVLASQFADSMLKLAADAQMALTDDEQAEVRQWIQGGQGGAQI</sequence>
<dbReference type="InterPro" id="IPR021139">
    <property type="entry name" value="NYN"/>
</dbReference>
<comment type="caution">
    <text evidence="2">The sequence shown here is derived from an EMBL/GenBank/DDBJ whole genome shotgun (WGS) entry which is preliminary data.</text>
</comment>
<dbReference type="STRING" id="1193682.BJP25_05500"/>
<accession>A0A1Q9LBY9</accession>
<dbReference type="Pfam" id="PF01936">
    <property type="entry name" value="NYN"/>
    <property type="match status" value="1"/>
</dbReference>